<gene>
    <name evidence="2" type="ORF">E3O10_00050</name>
</gene>
<dbReference type="PANTHER" id="PTHR15462:SF19">
    <property type="entry name" value="PEPTIDASE S1 DOMAIN-CONTAINING PROTEIN"/>
    <property type="match status" value="1"/>
</dbReference>
<dbReference type="STRING" id="1424661.SAMN05216281_111119"/>
<comment type="caution">
    <text evidence="2">The sequence shown here is derived from an EMBL/GenBank/DDBJ whole genome shotgun (WGS) entry which is preliminary data.</text>
</comment>
<keyword evidence="1" id="KW-0732">Signal</keyword>
<evidence type="ECO:0000256" key="1">
    <source>
        <dbReference type="ARBA" id="ARBA00022729"/>
    </source>
</evidence>
<dbReference type="InterPro" id="IPR009003">
    <property type="entry name" value="Peptidase_S1_PA"/>
</dbReference>
<proteinExistence type="predicted"/>
<protein>
    <submittedName>
        <fullName evidence="2">Uncharacterized protein</fullName>
    </submittedName>
</protein>
<dbReference type="EMBL" id="SOFF01000002">
    <property type="protein sequence ID" value="TFB95485.1"/>
    <property type="molecule type" value="Genomic_DNA"/>
</dbReference>
<dbReference type="SUPFAM" id="SSF50494">
    <property type="entry name" value="Trypsin-like serine proteases"/>
    <property type="match status" value="1"/>
</dbReference>
<dbReference type="PANTHER" id="PTHR15462">
    <property type="entry name" value="SERINE PROTEASE"/>
    <property type="match status" value="1"/>
</dbReference>
<dbReference type="AlphaFoldDB" id="A0A1H8ILF8"/>
<name>A0A1H8ILF8_9MICO</name>
<evidence type="ECO:0000313" key="3">
    <source>
        <dbReference type="Proteomes" id="UP000297654"/>
    </source>
</evidence>
<reference evidence="2 3" key="1">
    <citation type="submission" date="2019-03" db="EMBL/GenBank/DDBJ databases">
        <title>Genomics of glacier-inhabiting Cryobacterium strains.</title>
        <authorList>
            <person name="Liu Q."/>
            <person name="Xin Y.-H."/>
        </authorList>
    </citation>
    <scope>NUCLEOTIDE SEQUENCE [LARGE SCALE GENOMIC DNA]</scope>
    <source>
        <strain evidence="2 3">Hh15</strain>
    </source>
</reference>
<evidence type="ECO:0000313" key="2">
    <source>
        <dbReference type="EMBL" id="TFB95485.1"/>
    </source>
</evidence>
<dbReference type="RefSeq" id="WP_134450278.1">
    <property type="nucleotide sequence ID" value="NZ_FOCN01000011.1"/>
</dbReference>
<dbReference type="Gene3D" id="2.40.10.10">
    <property type="entry name" value="Trypsin-like serine proteases"/>
    <property type="match status" value="2"/>
</dbReference>
<dbReference type="InterPro" id="IPR043504">
    <property type="entry name" value="Peptidase_S1_PA_chymotrypsin"/>
</dbReference>
<keyword evidence="3" id="KW-1185">Reference proteome</keyword>
<dbReference type="OrthoDB" id="5121599at2"/>
<sequence length="360" mass="37841">MFQQKQRGRSGHIASSHNTTLKRRARYSMGIGGALGAVLLTVITIAPANASAGAADDDALSTSINAPLAAARNAAGDSLDPAGFWTEEKLQSAIPLDLLPDTTGSDRRSEPPAESDESSDEGVTLSDPVAPLQSSEITPFADPVASTVGRLFFNTPNGPSSCTASTINNANKNLLITAGHCVHQGGGGAWYSNFLFAPSYYDGPSAQGYWSWSNARTFNSWMDSSDFTHDQAFIAVYPNNGTQIVDAVGGNGLVTGAGPVQSNVRVWGYPADPPFTGEIPYYCDGNTTAVAFSSDASFPCGMNGGASGGPWLKDRINVNLGYTWAITSRCQTTPGTTDCALTNLRSTPNTRDVVTMFNLM</sequence>
<dbReference type="Proteomes" id="UP000297654">
    <property type="component" value="Unassembled WGS sequence"/>
</dbReference>
<organism evidence="2 3">
    <name type="scientific">Cryobacterium luteum</name>
    <dbReference type="NCBI Taxonomy" id="1424661"/>
    <lineage>
        <taxon>Bacteria</taxon>
        <taxon>Bacillati</taxon>
        <taxon>Actinomycetota</taxon>
        <taxon>Actinomycetes</taxon>
        <taxon>Micrococcales</taxon>
        <taxon>Microbacteriaceae</taxon>
        <taxon>Cryobacterium</taxon>
    </lineage>
</organism>
<accession>A0A1H8ILF8</accession>
<dbReference type="InterPro" id="IPR050966">
    <property type="entry name" value="Glutamyl_endopeptidase"/>
</dbReference>